<dbReference type="CDD" id="cd00067">
    <property type="entry name" value="GAL4"/>
    <property type="match status" value="1"/>
</dbReference>
<dbReference type="GO" id="GO:0003677">
    <property type="term" value="F:DNA binding"/>
    <property type="evidence" value="ECO:0007669"/>
    <property type="project" value="InterPro"/>
</dbReference>
<dbReference type="EMBL" id="MAVT02000560">
    <property type="protein sequence ID" value="POS74901.1"/>
    <property type="molecule type" value="Genomic_DNA"/>
</dbReference>
<keyword evidence="1" id="KW-0479">Metal-binding</keyword>
<proteinExistence type="predicted"/>
<dbReference type="Pfam" id="PF00172">
    <property type="entry name" value="Zn_clus"/>
    <property type="match status" value="1"/>
</dbReference>
<dbReference type="CDD" id="cd12148">
    <property type="entry name" value="fungal_TF_MHR"/>
    <property type="match status" value="1"/>
</dbReference>
<dbReference type="Pfam" id="PF04082">
    <property type="entry name" value="Fungal_trans"/>
    <property type="match status" value="1"/>
</dbReference>
<dbReference type="InterPro" id="IPR007219">
    <property type="entry name" value="XnlR_reg_dom"/>
</dbReference>
<keyword evidence="6" id="KW-1185">Reference proteome</keyword>
<dbReference type="SUPFAM" id="SSF57701">
    <property type="entry name" value="Zn2/Cys6 DNA-binding domain"/>
    <property type="match status" value="1"/>
</dbReference>
<evidence type="ECO:0000256" key="2">
    <source>
        <dbReference type="ARBA" id="ARBA00023242"/>
    </source>
</evidence>
<dbReference type="Proteomes" id="UP000094444">
    <property type="component" value="Unassembled WGS sequence"/>
</dbReference>
<dbReference type="PROSITE" id="PS50048">
    <property type="entry name" value="ZN2_CY6_FUNGAL_2"/>
    <property type="match status" value="1"/>
</dbReference>
<dbReference type="OrthoDB" id="2740448at2759"/>
<comment type="caution">
    <text evidence="5">The sequence shown here is derived from an EMBL/GenBank/DDBJ whole genome shotgun (WGS) entry which is preliminary data.</text>
</comment>
<feature type="domain" description="Zn(2)-C6 fungal-type" evidence="4">
    <location>
        <begin position="13"/>
        <end position="42"/>
    </location>
</feature>
<dbReference type="InterPro" id="IPR001138">
    <property type="entry name" value="Zn2Cys6_DnaBD"/>
</dbReference>
<evidence type="ECO:0000259" key="4">
    <source>
        <dbReference type="PROSITE" id="PS50048"/>
    </source>
</evidence>
<sequence length="626" mass="69087">MSAVPRRKIGSRACDGCKIRKVRCTEEPPCARCLSIGIACTFNKRQATRGPRSLRQKTLQQIQNSQKLAEGQSPCEQGSDTGRQVGDVPTRGTSSPGQTSPDREPSLVSGRGGESSRFLKTPVSSLIIRLCIYRLRLFPVWPILDAEAVIASLLRDPTDLGTYTLANAVCAAVIVQLKLPFEGRTDDNDPATASSMTVECQRTKSLIQDANGDDGPDAGLNMVRIAFFQHIYHENQSPGGTKSLMFLREAVTVAQIMGLHRKASYVLLAPDEQQMRRRILWLLFVTERGVAMLHKLPIVLKWQASFPPLVDRMNVEIDEAHILPAFKKLVDLFWLFDQSGAFDLLTQADDEAEAFQEGRLDYLQHRLQEISSDDDDSNDVQRADICVTKCWMQAVVWRASLRLSKAAMFSKGQTQLSQPYRIVADFLSHICNCSKTALEAHGPTIELKIFEIASTLTEYIYTLTTGADMARHLSNTGVRPVEMLVKLQRLLASSRGGNKTLLTLLCARIAEVESAGPCNLDWNPQAGTSEADDDNMGDGSGETDLQALGRLSSSASYLDVDAVARLHDPPFMQLPMWTDFQQEPSQRMLDVAASDEAMAAMLMTEPSSESWDEWATGFAGTSHGVL</sequence>
<evidence type="ECO:0000313" key="5">
    <source>
        <dbReference type="EMBL" id="POS74901.1"/>
    </source>
</evidence>
<evidence type="ECO:0000313" key="6">
    <source>
        <dbReference type="Proteomes" id="UP000094444"/>
    </source>
</evidence>
<dbReference type="InterPro" id="IPR036864">
    <property type="entry name" value="Zn2-C6_fun-type_DNA-bd_sf"/>
</dbReference>
<dbReference type="GO" id="GO:0000981">
    <property type="term" value="F:DNA-binding transcription factor activity, RNA polymerase II-specific"/>
    <property type="evidence" value="ECO:0007669"/>
    <property type="project" value="InterPro"/>
</dbReference>
<dbReference type="GO" id="GO:0006351">
    <property type="term" value="P:DNA-templated transcription"/>
    <property type="evidence" value="ECO:0007669"/>
    <property type="project" value="InterPro"/>
</dbReference>
<name>A0A2P5HXD2_DIAHE</name>
<gene>
    <name evidence="5" type="ORF">DHEL01_v206698</name>
</gene>
<dbReference type="PANTHER" id="PTHR31668:SF28">
    <property type="entry name" value="ZN(II)2CYS6 TRANSCRIPTION FACTOR (EUROFUNG)"/>
    <property type="match status" value="1"/>
</dbReference>
<accession>A0A2P5HXD2</accession>
<keyword evidence="2" id="KW-0539">Nucleus</keyword>
<dbReference type="GO" id="GO:0008270">
    <property type="term" value="F:zinc ion binding"/>
    <property type="evidence" value="ECO:0007669"/>
    <property type="project" value="InterPro"/>
</dbReference>
<reference evidence="5" key="1">
    <citation type="submission" date="2017-09" db="EMBL/GenBank/DDBJ databases">
        <title>Polyketide synthases of a Diaporthe helianthi virulent isolate.</title>
        <authorList>
            <person name="Baroncelli R."/>
        </authorList>
    </citation>
    <scope>NUCLEOTIDE SEQUENCE [LARGE SCALE GENOMIC DNA]</scope>
    <source>
        <strain evidence="5">7/96</strain>
    </source>
</reference>
<feature type="region of interest" description="Disordered" evidence="3">
    <location>
        <begin position="59"/>
        <end position="116"/>
    </location>
</feature>
<dbReference type="STRING" id="158607.A0A2P5HXD2"/>
<feature type="region of interest" description="Disordered" evidence="3">
    <location>
        <begin position="519"/>
        <end position="545"/>
    </location>
</feature>
<dbReference type="InParanoid" id="A0A2P5HXD2"/>
<dbReference type="PANTHER" id="PTHR31668">
    <property type="entry name" value="GLUCOSE TRANSPORT TRANSCRIPTION REGULATOR RGT1-RELATED-RELATED"/>
    <property type="match status" value="1"/>
</dbReference>
<dbReference type="Gene3D" id="4.10.240.10">
    <property type="entry name" value="Zn(2)-C6 fungal-type DNA-binding domain"/>
    <property type="match status" value="1"/>
</dbReference>
<organism evidence="5 6">
    <name type="scientific">Diaporthe helianthi</name>
    <dbReference type="NCBI Taxonomy" id="158607"/>
    <lineage>
        <taxon>Eukaryota</taxon>
        <taxon>Fungi</taxon>
        <taxon>Dikarya</taxon>
        <taxon>Ascomycota</taxon>
        <taxon>Pezizomycotina</taxon>
        <taxon>Sordariomycetes</taxon>
        <taxon>Sordariomycetidae</taxon>
        <taxon>Diaporthales</taxon>
        <taxon>Diaporthaceae</taxon>
        <taxon>Diaporthe</taxon>
    </lineage>
</organism>
<evidence type="ECO:0000256" key="3">
    <source>
        <dbReference type="SAM" id="MobiDB-lite"/>
    </source>
</evidence>
<dbReference type="SMART" id="SM00066">
    <property type="entry name" value="GAL4"/>
    <property type="match status" value="1"/>
</dbReference>
<dbReference type="AlphaFoldDB" id="A0A2P5HXD2"/>
<evidence type="ECO:0000256" key="1">
    <source>
        <dbReference type="ARBA" id="ARBA00022723"/>
    </source>
</evidence>
<feature type="compositionally biased region" description="Polar residues" evidence="3">
    <location>
        <begin position="91"/>
        <end position="100"/>
    </location>
</feature>
<dbReference type="PROSITE" id="PS00463">
    <property type="entry name" value="ZN2_CY6_FUNGAL_1"/>
    <property type="match status" value="1"/>
</dbReference>
<protein>
    <submittedName>
        <fullName evidence="5">Fungal specific transcription factor</fullName>
    </submittedName>
</protein>
<dbReference type="InterPro" id="IPR050797">
    <property type="entry name" value="Carb_Metab_Trans_Reg"/>
</dbReference>